<dbReference type="AlphaFoldDB" id="A0A9Q5D4M8"/>
<dbReference type="PANTHER" id="PTHR30627:SF1">
    <property type="entry name" value="PEPTIDOGLYCAN D,D-TRANSPEPTIDASE FTSI"/>
    <property type="match status" value="1"/>
</dbReference>
<dbReference type="Pfam" id="PF00905">
    <property type="entry name" value="Transpeptidase"/>
    <property type="match status" value="1"/>
</dbReference>
<keyword evidence="3" id="KW-1133">Transmembrane helix</keyword>
<dbReference type="SUPFAM" id="SSF56601">
    <property type="entry name" value="beta-lactamase/transpeptidase-like"/>
    <property type="match status" value="1"/>
</dbReference>
<protein>
    <submittedName>
        <fullName evidence="5">Cell division protein FtsI/penicillin-binding protein 2</fullName>
    </submittedName>
</protein>
<feature type="domain" description="Penicillin-binding protein transpeptidase" evidence="4">
    <location>
        <begin position="287"/>
        <end position="572"/>
    </location>
</feature>
<keyword evidence="2 3" id="KW-0472">Membrane</keyword>
<accession>A0A9Q5D4M8</accession>
<evidence type="ECO:0000313" key="5">
    <source>
        <dbReference type="EMBL" id="NRV07889.1"/>
    </source>
</evidence>
<evidence type="ECO:0000313" key="6">
    <source>
        <dbReference type="Proteomes" id="UP000821656"/>
    </source>
</evidence>
<keyword evidence="5" id="KW-0132">Cell division</keyword>
<dbReference type="GO" id="GO:0051301">
    <property type="term" value="P:cell division"/>
    <property type="evidence" value="ECO:0007669"/>
    <property type="project" value="UniProtKB-KW"/>
</dbReference>
<reference evidence="5" key="1">
    <citation type="submission" date="2020-05" db="EMBL/GenBank/DDBJ databases">
        <title>Genomic insights into acetone-butanol-ethanol (ABE) fermentation by sequencing solventogenic clostridia strains.</title>
        <authorList>
            <person name="Brown S."/>
        </authorList>
    </citation>
    <scope>NUCLEOTIDE SEQUENCE</scope>
    <source>
        <strain evidence="5">DJ126</strain>
    </source>
</reference>
<evidence type="ECO:0000256" key="2">
    <source>
        <dbReference type="ARBA" id="ARBA00023136"/>
    </source>
</evidence>
<dbReference type="PANTHER" id="PTHR30627">
    <property type="entry name" value="PEPTIDOGLYCAN D,D-TRANSPEPTIDASE"/>
    <property type="match status" value="1"/>
</dbReference>
<organism evidence="5 6">
    <name type="scientific">Clostridium beijerinckii</name>
    <name type="common">Clostridium MP</name>
    <dbReference type="NCBI Taxonomy" id="1520"/>
    <lineage>
        <taxon>Bacteria</taxon>
        <taxon>Bacillati</taxon>
        <taxon>Bacillota</taxon>
        <taxon>Clostridia</taxon>
        <taxon>Eubacteriales</taxon>
        <taxon>Clostridiaceae</taxon>
        <taxon>Clostridium</taxon>
    </lineage>
</organism>
<keyword evidence="3" id="KW-0812">Transmembrane</keyword>
<dbReference type="Gene3D" id="3.40.710.10">
    <property type="entry name" value="DD-peptidase/beta-lactamase superfamily"/>
    <property type="match status" value="1"/>
</dbReference>
<gene>
    <name evidence="5" type="ORF">DFH45_000852</name>
</gene>
<sequence length="578" mass="65080">MISVSYHINLALELDIYKYISPDILNKTPYLRLESKLEREVFFIFTGKFDRNKRLIQILAMLMTVIVMLTARLTILQIYPSERVVSSYQNHQEENISNMNYMILDTNGKDLMKYNKKYVLVIDTRPFSLNNYEETLEDLMAFNFIMKSENPDFSYSDIMKQSGKLYFNISEDTYNKINNLKNIKGIYTYISDEVDTKKAWSVSSMLSKILDEEHEAGTLEGDMYDYLKDNEKPKSEFYLDNKAVYAKQSVSISDDNKNLKLTLDSDIENKIRDILDKEEYSYLSNVGVTIMESDTGKIRAMVQKDESAANVNLGIQQIGYEPGSIYKVITLGAALDMGLININDTFVGAGKIDRKVYGKLSVEQAFEKSSNDVFADIGAKVGYDKLMDYSQKLGLYDRVLNLNSGIVKEAQGVKPEEESGINNISIGQCMNVTPIQMLGAINSITNNGVYEKPYLVEGILDKDDNLIKEFKTDKKRVFSETTAKIVKNEMKQVVLKGTGIKAYESDLDIGGKTGSATGSEGKTHGWFAGYFSAGGKNYTMVVFTPDIQMDKDANNEDLGGGDTAAPIFKDIVKTLNAK</sequence>
<proteinExistence type="predicted"/>
<dbReference type="GO" id="GO:0071555">
    <property type="term" value="P:cell wall organization"/>
    <property type="evidence" value="ECO:0007669"/>
    <property type="project" value="TreeGrafter"/>
</dbReference>
<dbReference type="GO" id="GO:0005886">
    <property type="term" value="C:plasma membrane"/>
    <property type="evidence" value="ECO:0007669"/>
    <property type="project" value="TreeGrafter"/>
</dbReference>
<dbReference type="InterPro" id="IPR001460">
    <property type="entry name" value="PCN-bd_Tpept"/>
</dbReference>
<comment type="caution">
    <text evidence="5">The sequence shown here is derived from an EMBL/GenBank/DDBJ whole genome shotgun (WGS) entry which is preliminary data.</text>
</comment>
<dbReference type="GO" id="GO:0008658">
    <property type="term" value="F:penicillin binding"/>
    <property type="evidence" value="ECO:0007669"/>
    <property type="project" value="InterPro"/>
</dbReference>
<name>A0A9Q5D4M8_CLOBE</name>
<evidence type="ECO:0000259" key="4">
    <source>
        <dbReference type="Pfam" id="PF00905"/>
    </source>
</evidence>
<comment type="subcellular location">
    <subcellularLocation>
        <location evidence="1">Membrane</location>
    </subcellularLocation>
</comment>
<dbReference type="InterPro" id="IPR050515">
    <property type="entry name" value="Beta-lactam/transpept"/>
</dbReference>
<dbReference type="EMBL" id="JABSXK010000001">
    <property type="protein sequence ID" value="NRV07889.1"/>
    <property type="molecule type" value="Genomic_DNA"/>
</dbReference>
<evidence type="ECO:0000256" key="1">
    <source>
        <dbReference type="ARBA" id="ARBA00004370"/>
    </source>
</evidence>
<evidence type="ECO:0000256" key="3">
    <source>
        <dbReference type="SAM" id="Phobius"/>
    </source>
</evidence>
<feature type="transmembrane region" description="Helical" evidence="3">
    <location>
        <begin position="58"/>
        <end position="79"/>
    </location>
</feature>
<dbReference type="InterPro" id="IPR012338">
    <property type="entry name" value="Beta-lactam/transpept-like"/>
</dbReference>
<keyword evidence="5" id="KW-0131">Cell cycle</keyword>
<dbReference type="Proteomes" id="UP000821656">
    <property type="component" value="Unassembled WGS sequence"/>
</dbReference>